<dbReference type="EMBL" id="GGFK01014724">
    <property type="protein sequence ID" value="MBW48045.1"/>
    <property type="molecule type" value="Transcribed_RNA"/>
</dbReference>
<protein>
    <submittedName>
        <fullName evidence="2">Putative secreted protein</fullName>
    </submittedName>
</protein>
<organism evidence="2">
    <name type="scientific">Anopheles triannulatus</name>
    <dbReference type="NCBI Taxonomy" id="58253"/>
    <lineage>
        <taxon>Eukaryota</taxon>
        <taxon>Metazoa</taxon>
        <taxon>Ecdysozoa</taxon>
        <taxon>Arthropoda</taxon>
        <taxon>Hexapoda</taxon>
        <taxon>Insecta</taxon>
        <taxon>Pterygota</taxon>
        <taxon>Neoptera</taxon>
        <taxon>Endopterygota</taxon>
        <taxon>Diptera</taxon>
        <taxon>Nematocera</taxon>
        <taxon>Culicoidea</taxon>
        <taxon>Culicidae</taxon>
        <taxon>Anophelinae</taxon>
        <taxon>Anopheles</taxon>
    </lineage>
</organism>
<feature type="signal peptide" evidence="1">
    <location>
        <begin position="1"/>
        <end position="20"/>
    </location>
</feature>
<dbReference type="AlphaFoldDB" id="A0A2M4B4R1"/>
<evidence type="ECO:0000256" key="1">
    <source>
        <dbReference type="SAM" id="SignalP"/>
    </source>
</evidence>
<sequence>MGRWVAPLPLLIHLHTGAVGSIDADGLGWGDRAHPPPQFLKSRSSTWPKEPLLRFMRSVARFDGDGSAAAASLTVAAPHHLTRLVR</sequence>
<proteinExistence type="predicted"/>
<evidence type="ECO:0000313" key="2">
    <source>
        <dbReference type="EMBL" id="MBW48045.1"/>
    </source>
</evidence>
<accession>A0A2M4B4R1</accession>
<feature type="chain" id="PRO_5014895423" evidence="1">
    <location>
        <begin position="21"/>
        <end position="86"/>
    </location>
</feature>
<keyword evidence="1" id="KW-0732">Signal</keyword>
<reference evidence="2" key="1">
    <citation type="submission" date="2018-01" db="EMBL/GenBank/DDBJ databases">
        <title>An insight into the sialome of Amazonian anophelines.</title>
        <authorList>
            <person name="Ribeiro J.M."/>
            <person name="Scarpassa V."/>
            <person name="Calvo E."/>
        </authorList>
    </citation>
    <scope>NUCLEOTIDE SEQUENCE</scope>
    <source>
        <tissue evidence="2">Salivary glands</tissue>
    </source>
</reference>
<name>A0A2M4B4R1_9DIPT</name>